<gene>
    <name evidence="1" type="ORF">MONAX_5E017440</name>
</gene>
<name>A0A5E4CUW0_MARMO</name>
<sequence>MSSCCGEATRNGQPGSFSVNIHEKTRIHSADNIPSAWFPEVLAASSSTGNGSPEESGRTVS</sequence>
<comment type="caution">
    <text evidence="1">The sequence shown here is derived from an EMBL/GenBank/DDBJ whole genome shotgun (WGS) entry which is preliminary data.</text>
</comment>
<organism evidence="1 2">
    <name type="scientific">Marmota monax</name>
    <name type="common">Woodchuck</name>
    <dbReference type="NCBI Taxonomy" id="9995"/>
    <lineage>
        <taxon>Eukaryota</taxon>
        <taxon>Metazoa</taxon>
        <taxon>Chordata</taxon>
        <taxon>Craniata</taxon>
        <taxon>Vertebrata</taxon>
        <taxon>Euteleostomi</taxon>
        <taxon>Mammalia</taxon>
        <taxon>Eutheria</taxon>
        <taxon>Euarchontoglires</taxon>
        <taxon>Glires</taxon>
        <taxon>Rodentia</taxon>
        <taxon>Sciuromorpha</taxon>
        <taxon>Sciuridae</taxon>
        <taxon>Xerinae</taxon>
        <taxon>Marmotini</taxon>
        <taxon>Marmota</taxon>
    </lineage>
</organism>
<evidence type="ECO:0000313" key="2">
    <source>
        <dbReference type="Proteomes" id="UP000335636"/>
    </source>
</evidence>
<dbReference type="EMBL" id="CABDUW010001991">
    <property type="protein sequence ID" value="VTJ84949.1"/>
    <property type="molecule type" value="Genomic_DNA"/>
</dbReference>
<protein>
    <submittedName>
        <fullName evidence="1">Uncharacterized protein</fullName>
    </submittedName>
</protein>
<evidence type="ECO:0000313" key="1">
    <source>
        <dbReference type="EMBL" id="VTJ84949.1"/>
    </source>
</evidence>
<keyword evidence="2" id="KW-1185">Reference proteome</keyword>
<proteinExistence type="predicted"/>
<feature type="non-terminal residue" evidence="1">
    <location>
        <position position="61"/>
    </location>
</feature>
<reference evidence="1" key="1">
    <citation type="submission" date="2019-04" db="EMBL/GenBank/DDBJ databases">
        <authorList>
            <person name="Alioto T."/>
            <person name="Alioto T."/>
        </authorList>
    </citation>
    <scope>NUCLEOTIDE SEQUENCE [LARGE SCALE GENOMIC DNA]</scope>
</reference>
<dbReference type="AlphaFoldDB" id="A0A5E4CUW0"/>
<dbReference type="Proteomes" id="UP000335636">
    <property type="component" value="Unassembled WGS sequence"/>
</dbReference>
<accession>A0A5E4CUW0</accession>